<organism evidence="2">
    <name type="scientific">Brachypodium sylvaticum</name>
    <name type="common">False brome</name>
    <dbReference type="NCBI Taxonomy" id="29664"/>
    <lineage>
        <taxon>Eukaryota</taxon>
        <taxon>Viridiplantae</taxon>
        <taxon>Streptophyta</taxon>
        <taxon>Embryophyta</taxon>
        <taxon>Tracheophyta</taxon>
        <taxon>Spermatophyta</taxon>
        <taxon>Magnoliopsida</taxon>
        <taxon>Liliopsida</taxon>
        <taxon>Poales</taxon>
        <taxon>Poaceae</taxon>
        <taxon>BOP clade</taxon>
        <taxon>Pooideae</taxon>
        <taxon>Stipodae</taxon>
        <taxon>Brachypodieae</taxon>
        <taxon>Brachypodium</taxon>
    </lineage>
</organism>
<feature type="region of interest" description="Disordered" evidence="1">
    <location>
        <begin position="18"/>
        <end position="48"/>
    </location>
</feature>
<feature type="compositionally biased region" description="Basic residues" evidence="1">
    <location>
        <begin position="102"/>
        <end position="111"/>
    </location>
</feature>
<dbReference type="EMBL" id="FJ234838">
    <property type="protein sequence ID" value="ACO87674.1"/>
    <property type="molecule type" value="Genomic_DNA"/>
</dbReference>
<feature type="compositionally biased region" description="Low complexity" evidence="1">
    <location>
        <begin position="22"/>
        <end position="41"/>
    </location>
</feature>
<protein>
    <submittedName>
        <fullName evidence="2">Uncharacterized protein</fullName>
    </submittedName>
</protein>
<dbReference type="AlphaFoldDB" id="C3TX79"/>
<dbReference type="PANTHER" id="PTHR34190">
    <property type="entry name" value="EXPRESSED PROTEIN"/>
    <property type="match status" value="1"/>
</dbReference>
<reference evidence="2" key="1">
    <citation type="journal article" date="2009" name="Mol. Biol. Evol.">
        <title>Sixty million years in evolution of soft grain trait in grasses: emergence of the softness locus in the common ancestor of Pooideae and Ehrhartoideae, after their divergence from Panicoideae.</title>
        <authorList>
            <person name="Charles M."/>
            <person name="Tang H."/>
            <person name="Belcram H."/>
            <person name="Paterson A."/>
            <person name="Gornicki P."/>
            <person name="Chalhoub B."/>
        </authorList>
    </citation>
    <scope>NUCLEOTIDE SEQUENCE</scope>
</reference>
<name>C3TX79_BRASY</name>
<accession>C3TX79</accession>
<evidence type="ECO:0000313" key="2">
    <source>
        <dbReference type="EMBL" id="ACO87674.1"/>
    </source>
</evidence>
<dbReference type="PANTHER" id="PTHR34190:SF4">
    <property type="entry name" value="EXPRESSED PROTEIN"/>
    <property type="match status" value="1"/>
</dbReference>
<feature type="region of interest" description="Disordered" evidence="1">
    <location>
        <begin position="78"/>
        <end position="114"/>
    </location>
</feature>
<sequence>MARVDRLDLVVGYLEDMRNGGSARSSSTATTTLSSSSPANTPRGPRCRPAEELLQETRAKGSLVDRIACLENRVLKMEEDERMSFSRRSPMGMEENADSGSRKKKKKKKGIKSLVQSCVVKSGAAKLKTKD</sequence>
<proteinExistence type="predicted"/>
<evidence type="ECO:0000256" key="1">
    <source>
        <dbReference type="SAM" id="MobiDB-lite"/>
    </source>
</evidence>